<dbReference type="GO" id="GO:0003735">
    <property type="term" value="F:structural constituent of ribosome"/>
    <property type="evidence" value="ECO:0007669"/>
    <property type="project" value="InterPro"/>
</dbReference>
<comment type="similarity">
    <text evidence="1">Belongs to the universal ribosomal protein uL15 family.</text>
</comment>
<evidence type="ECO:0000256" key="2">
    <source>
        <dbReference type="ARBA" id="ARBA00022980"/>
    </source>
</evidence>
<name>A0AAW2V5N9_SESRA</name>
<keyword evidence="2 6" id="KW-0689">Ribosomal protein</keyword>
<evidence type="ECO:0000256" key="4">
    <source>
        <dbReference type="SAM" id="MobiDB-lite"/>
    </source>
</evidence>
<dbReference type="PANTHER" id="PTHR12934:SF11">
    <property type="entry name" value="LARGE RIBOSOMAL SUBUNIT PROTEIN UL15M"/>
    <property type="match status" value="1"/>
</dbReference>
<dbReference type="GO" id="GO:0006412">
    <property type="term" value="P:translation"/>
    <property type="evidence" value="ECO:0007669"/>
    <property type="project" value="InterPro"/>
</dbReference>
<evidence type="ECO:0000256" key="1">
    <source>
        <dbReference type="ARBA" id="ARBA00007320"/>
    </source>
</evidence>
<dbReference type="Gene3D" id="3.100.10.10">
    <property type="match status" value="1"/>
</dbReference>
<dbReference type="InterPro" id="IPR036227">
    <property type="entry name" value="Ribosomal_uL15/eL18_sf"/>
</dbReference>
<feature type="domain" description="Large ribosomal subunit protein uL15/eL18" evidence="5">
    <location>
        <begin position="118"/>
        <end position="188"/>
    </location>
</feature>
<proteinExistence type="inferred from homology"/>
<sequence length="231" mass="24708">MAASPSSLSSSTPSTTTSLLYHSSSHFKKAKRKGRGHSAGQGSSCGFGMRVRKPGRARSQKGIRGRSDAAVSEDSLVERDSGSGAAFYSCLVSSDSSDIQVIHWTNGCTHAGLPKYVPLNLKDIADAWFKGGEEVSLESLKMKGLISPSGRDRGLPLTILGNVELRVKLNFKTRAFSESAKEKLKAAGRSLTILPGQKKWVKPSGAENIARAEEYFAKKRASSESDDSPST</sequence>
<feature type="region of interest" description="Disordered" evidence="4">
    <location>
        <begin position="1"/>
        <end position="75"/>
    </location>
</feature>
<evidence type="ECO:0000313" key="6">
    <source>
        <dbReference type="EMBL" id="KAL0424744.1"/>
    </source>
</evidence>
<dbReference type="EMBL" id="JACGWJ010000004">
    <property type="protein sequence ID" value="KAL0424744.1"/>
    <property type="molecule type" value="Genomic_DNA"/>
</dbReference>
<protein>
    <submittedName>
        <fullName evidence="6">50S ribosomal protein L15, chloroplastic</fullName>
    </submittedName>
</protein>
<dbReference type="GO" id="GO:0003729">
    <property type="term" value="F:mRNA binding"/>
    <property type="evidence" value="ECO:0007669"/>
    <property type="project" value="UniProtKB-ARBA"/>
</dbReference>
<dbReference type="PANTHER" id="PTHR12934">
    <property type="entry name" value="50S RIBOSOMAL PROTEIN L15"/>
    <property type="match status" value="1"/>
</dbReference>
<reference evidence="6" key="2">
    <citation type="journal article" date="2024" name="Plant">
        <title>Genomic evolution and insights into agronomic trait innovations of Sesamum species.</title>
        <authorList>
            <person name="Miao H."/>
            <person name="Wang L."/>
            <person name="Qu L."/>
            <person name="Liu H."/>
            <person name="Sun Y."/>
            <person name="Le M."/>
            <person name="Wang Q."/>
            <person name="Wei S."/>
            <person name="Zheng Y."/>
            <person name="Lin W."/>
            <person name="Duan Y."/>
            <person name="Cao H."/>
            <person name="Xiong S."/>
            <person name="Wang X."/>
            <person name="Wei L."/>
            <person name="Li C."/>
            <person name="Ma Q."/>
            <person name="Ju M."/>
            <person name="Zhao R."/>
            <person name="Li G."/>
            <person name="Mu C."/>
            <person name="Tian Q."/>
            <person name="Mei H."/>
            <person name="Zhang T."/>
            <person name="Gao T."/>
            <person name="Zhang H."/>
        </authorList>
    </citation>
    <scope>NUCLEOTIDE SEQUENCE</scope>
    <source>
        <strain evidence="6">G02</strain>
    </source>
</reference>
<reference evidence="6" key="1">
    <citation type="submission" date="2020-06" db="EMBL/GenBank/DDBJ databases">
        <authorList>
            <person name="Li T."/>
            <person name="Hu X."/>
            <person name="Zhang T."/>
            <person name="Song X."/>
            <person name="Zhang H."/>
            <person name="Dai N."/>
            <person name="Sheng W."/>
            <person name="Hou X."/>
            <person name="Wei L."/>
        </authorList>
    </citation>
    <scope>NUCLEOTIDE SEQUENCE</scope>
    <source>
        <strain evidence="6">G02</strain>
        <tissue evidence="6">Leaf</tissue>
    </source>
</reference>
<organism evidence="6">
    <name type="scientific">Sesamum radiatum</name>
    <name type="common">Black benniseed</name>
    <dbReference type="NCBI Taxonomy" id="300843"/>
    <lineage>
        <taxon>Eukaryota</taxon>
        <taxon>Viridiplantae</taxon>
        <taxon>Streptophyta</taxon>
        <taxon>Embryophyta</taxon>
        <taxon>Tracheophyta</taxon>
        <taxon>Spermatophyta</taxon>
        <taxon>Magnoliopsida</taxon>
        <taxon>eudicotyledons</taxon>
        <taxon>Gunneridae</taxon>
        <taxon>Pentapetalae</taxon>
        <taxon>asterids</taxon>
        <taxon>lamiids</taxon>
        <taxon>Lamiales</taxon>
        <taxon>Pedaliaceae</taxon>
        <taxon>Sesamum</taxon>
    </lineage>
</organism>
<evidence type="ECO:0000259" key="5">
    <source>
        <dbReference type="Pfam" id="PF00828"/>
    </source>
</evidence>
<dbReference type="AlphaFoldDB" id="A0AAW2V5N9"/>
<keyword evidence="3" id="KW-0687">Ribonucleoprotein</keyword>
<dbReference type="Pfam" id="PF00828">
    <property type="entry name" value="Ribosomal_L27A"/>
    <property type="match status" value="1"/>
</dbReference>
<evidence type="ECO:0000256" key="3">
    <source>
        <dbReference type="ARBA" id="ARBA00023274"/>
    </source>
</evidence>
<dbReference type="SUPFAM" id="SSF52080">
    <property type="entry name" value="Ribosomal proteins L15p and L18e"/>
    <property type="match status" value="1"/>
</dbReference>
<feature type="compositionally biased region" description="Low complexity" evidence="4">
    <location>
        <begin position="1"/>
        <end position="24"/>
    </location>
</feature>
<feature type="compositionally biased region" description="Basic residues" evidence="4">
    <location>
        <begin position="50"/>
        <end position="64"/>
    </location>
</feature>
<comment type="caution">
    <text evidence="6">The sequence shown here is derived from an EMBL/GenBank/DDBJ whole genome shotgun (WGS) entry which is preliminary data.</text>
</comment>
<dbReference type="InterPro" id="IPR021131">
    <property type="entry name" value="Ribosomal_uL15/eL18"/>
</dbReference>
<feature type="compositionally biased region" description="Basic residues" evidence="4">
    <location>
        <begin position="25"/>
        <end position="36"/>
    </location>
</feature>
<dbReference type="InterPro" id="IPR005749">
    <property type="entry name" value="Ribosomal_uL15_bac-type"/>
</dbReference>
<gene>
    <name evidence="6" type="ORF">Sradi_1009200</name>
</gene>
<accession>A0AAW2V5N9</accession>
<dbReference type="GO" id="GO:0022625">
    <property type="term" value="C:cytosolic large ribosomal subunit"/>
    <property type="evidence" value="ECO:0007669"/>
    <property type="project" value="TreeGrafter"/>
</dbReference>